<feature type="coiled-coil region" evidence="13">
    <location>
        <begin position="312"/>
        <end position="374"/>
    </location>
</feature>
<dbReference type="GO" id="GO:0030317">
    <property type="term" value="P:flagellated sperm motility"/>
    <property type="evidence" value="ECO:0007669"/>
    <property type="project" value="TreeGrafter"/>
</dbReference>
<evidence type="ECO:0000256" key="13">
    <source>
        <dbReference type="SAM" id="Coils"/>
    </source>
</evidence>
<evidence type="ECO:0000256" key="2">
    <source>
        <dbReference type="ARBA" id="ARBA00004245"/>
    </source>
</evidence>
<dbReference type="OMA" id="SVFYNFQ"/>
<dbReference type="GO" id="GO:0005794">
    <property type="term" value="C:Golgi apparatus"/>
    <property type="evidence" value="ECO:0007669"/>
    <property type="project" value="TreeGrafter"/>
</dbReference>
<comment type="subcellular location">
    <subcellularLocation>
        <location evidence="1">Cell projection</location>
        <location evidence="1">Cilium</location>
        <location evidence="1">Flagellum</location>
    </subcellularLocation>
    <subcellularLocation>
        <location evidence="2">Cytoplasm</location>
        <location evidence="2">Cytoskeleton</location>
    </subcellularLocation>
</comment>
<protein>
    <recommendedName>
        <fullName evidence="4">Dynein regulatory complex subunit 4</fullName>
    </recommendedName>
    <alternativeName>
        <fullName evidence="12">Growth arrest-specific protein 8</fullName>
    </alternativeName>
</protein>
<comment type="similarity">
    <text evidence="3">Belongs to the DRC4 family.</text>
</comment>
<dbReference type="InterPro" id="IPR039308">
    <property type="entry name" value="GAS8"/>
</dbReference>
<evidence type="ECO:0000259" key="14">
    <source>
        <dbReference type="Pfam" id="PF13851"/>
    </source>
</evidence>
<evidence type="ECO:0000256" key="3">
    <source>
        <dbReference type="ARBA" id="ARBA00009859"/>
    </source>
</evidence>
<evidence type="ECO:0000313" key="16">
    <source>
        <dbReference type="Proteomes" id="UP001501940"/>
    </source>
</evidence>
<organism evidence="15 16">
    <name type="scientific">Amphiprion ocellaris</name>
    <name type="common">Clown anemonefish</name>
    <dbReference type="NCBI Taxonomy" id="80972"/>
    <lineage>
        <taxon>Eukaryota</taxon>
        <taxon>Metazoa</taxon>
        <taxon>Chordata</taxon>
        <taxon>Craniata</taxon>
        <taxon>Vertebrata</taxon>
        <taxon>Euteleostomi</taxon>
        <taxon>Actinopterygii</taxon>
        <taxon>Neopterygii</taxon>
        <taxon>Teleostei</taxon>
        <taxon>Neoteleostei</taxon>
        <taxon>Acanthomorphata</taxon>
        <taxon>Ovalentaria</taxon>
        <taxon>Pomacentridae</taxon>
        <taxon>Amphiprion</taxon>
    </lineage>
</organism>
<name>A0A3Q1CCK2_AMPOC</name>
<dbReference type="PANTHER" id="PTHR31543:SF0">
    <property type="entry name" value="DYNEIN REGULATORY COMPLEX SUBUNIT 4"/>
    <property type="match status" value="1"/>
</dbReference>
<reference evidence="15" key="2">
    <citation type="submission" date="2025-08" db="UniProtKB">
        <authorList>
            <consortium name="Ensembl"/>
        </authorList>
    </citation>
    <scope>IDENTIFICATION</scope>
</reference>
<keyword evidence="10" id="KW-0206">Cytoskeleton</keyword>
<keyword evidence="6" id="KW-0493">Microtubule</keyword>
<reference evidence="15" key="3">
    <citation type="submission" date="2025-09" db="UniProtKB">
        <authorList>
            <consortium name="Ensembl"/>
        </authorList>
    </citation>
    <scope>IDENTIFICATION</scope>
</reference>
<keyword evidence="7" id="KW-0282">Flagellum</keyword>
<dbReference type="PANTHER" id="PTHR31543">
    <property type="entry name" value="DYNEIN REGULATORY COMPLEX SUBUNIT 4"/>
    <property type="match status" value="1"/>
</dbReference>
<evidence type="ECO:0000313" key="15">
    <source>
        <dbReference type="Ensembl" id="ENSAOCP00000025307.2"/>
    </source>
</evidence>
<reference evidence="15 16" key="1">
    <citation type="submission" date="2022-01" db="EMBL/GenBank/DDBJ databases">
        <title>A chromosome-scale genome assembly of the false clownfish, Amphiprion ocellaris.</title>
        <authorList>
            <person name="Ryu T."/>
        </authorList>
    </citation>
    <scope>NUCLEOTIDE SEQUENCE [LARGE SCALE GENOMIC DNA]</scope>
</reference>
<keyword evidence="11" id="KW-0966">Cell projection</keyword>
<evidence type="ECO:0000256" key="6">
    <source>
        <dbReference type="ARBA" id="ARBA00022701"/>
    </source>
</evidence>
<keyword evidence="8 13" id="KW-0175">Coiled coil</keyword>
<evidence type="ECO:0000256" key="7">
    <source>
        <dbReference type="ARBA" id="ARBA00022846"/>
    </source>
</evidence>
<dbReference type="Ensembl" id="ENSAOCT00000000616.2">
    <property type="protein sequence ID" value="ENSAOCP00000025307.2"/>
    <property type="gene ID" value="ENSAOCG00000012743.2"/>
</dbReference>
<evidence type="ECO:0000256" key="11">
    <source>
        <dbReference type="ARBA" id="ARBA00023273"/>
    </source>
</evidence>
<sequence>MFAAGSLKQKRLSEFHYCVVFSKHCPFLRTIFAVYTMPPKKKSTSKTPAKARTPTLIDGLTKEEMSKEQLEEHILHLREELDREREERNYFQLERDQIHSFWEITERNLAEVKAELKNLEKEIEEDEGRHRVEIKVYKQKMKHLLCEHQNKIAELKAGVLVSTEMMQKEQEELETELHKKIKAIMVDIQELDNDNLIRELELKHDAEMTTIRNKWEKNLMEITANNEKKMQLLRQELDYMKKNSTSEQEHMWNSYIAALKEYHNQVFSDAKLVVNQMEEDLNTVSILKEEIASITEKQKVMKNDLKLVSLDNTRLAESISKVEKDNAEVEKKIKYYSAKKDPSNTIEKLKKRELENLKREHEVLGEKFTKLQMERDELYKAFPQNIQKVQHKADQVTMLLEKKLQALTDSVEDVEAGLCSVLSASNIDQTALSGVISKAEENLISRNTAIKNLQHKKNLIAKARRDLLLTIEVKQRALGVPVEELCVNP</sequence>
<evidence type="ECO:0000256" key="4">
    <source>
        <dbReference type="ARBA" id="ARBA00021301"/>
    </source>
</evidence>
<feature type="domain" description="Growth arrest-specific protein 8" evidence="14">
    <location>
        <begin position="259"/>
        <end position="453"/>
    </location>
</feature>
<dbReference type="GO" id="GO:0005874">
    <property type="term" value="C:microtubule"/>
    <property type="evidence" value="ECO:0007669"/>
    <property type="project" value="UniProtKB-KW"/>
</dbReference>
<feature type="coiled-coil region" evidence="13">
    <location>
        <begin position="60"/>
        <end position="129"/>
    </location>
</feature>
<keyword evidence="9" id="KW-0969">Cilium</keyword>
<dbReference type="AlphaFoldDB" id="A0A3Q1CCK2"/>
<accession>A0A3Q1CCK2</accession>
<keyword evidence="16" id="KW-1185">Reference proteome</keyword>
<dbReference type="GO" id="GO:0031514">
    <property type="term" value="C:motile cilium"/>
    <property type="evidence" value="ECO:0007669"/>
    <property type="project" value="UniProtKB-SubCell"/>
</dbReference>
<evidence type="ECO:0000256" key="9">
    <source>
        <dbReference type="ARBA" id="ARBA00023069"/>
    </source>
</evidence>
<proteinExistence type="inferred from homology"/>
<keyword evidence="5" id="KW-0963">Cytoplasm</keyword>
<evidence type="ECO:0000256" key="1">
    <source>
        <dbReference type="ARBA" id="ARBA00004230"/>
    </source>
</evidence>
<dbReference type="STRING" id="80972.ENSAOCP00000025307"/>
<gene>
    <name evidence="15" type="primary">GAS8</name>
</gene>
<dbReference type="GO" id="GO:0008017">
    <property type="term" value="F:microtubule binding"/>
    <property type="evidence" value="ECO:0007669"/>
    <property type="project" value="InterPro"/>
</dbReference>
<dbReference type="Pfam" id="PF13851">
    <property type="entry name" value="GAS"/>
    <property type="match status" value="1"/>
</dbReference>
<evidence type="ECO:0000256" key="10">
    <source>
        <dbReference type="ARBA" id="ARBA00023212"/>
    </source>
</evidence>
<dbReference type="InterPro" id="IPR025593">
    <property type="entry name" value="GAS8_dom"/>
</dbReference>
<dbReference type="Proteomes" id="UP001501940">
    <property type="component" value="Chromosome 1"/>
</dbReference>
<dbReference type="GO" id="GO:0031267">
    <property type="term" value="F:small GTPase binding"/>
    <property type="evidence" value="ECO:0007669"/>
    <property type="project" value="InterPro"/>
</dbReference>
<evidence type="ECO:0000256" key="8">
    <source>
        <dbReference type="ARBA" id="ARBA00023054"/>
    </source>
</evidence>
<evidence type="ECO:0000256" key="12">
    <source>
        <dbReference type="ARBA" id="ARBA00031568"/>
    </source>
</evidence>
<dbReference type="GeneTree" id="ENSGT00390000009477"/>
<evidence type="ECO:0000256" key="5">
    <source>
        <dbReference type="ARBA" id="ARBA00022490"/>
    </source>
</evidence>